<accession>A0A2T5FTQ9</accession>
<dbReference type="GO" id="GO:0004575">
    <property type="term" value="F:sucrose alpha-glucosidase activity"/>
    <property type="evidence" value="ECO:0007669"/>
    <property type="project" value="TreeGrafter"/>
</dbReference>
<feature type="domain" description="Glycosyl hydrolase family 32 N-terminal" evidence="5">
    <location>
        <begin position="18"/>
        <end position="317"/>
    </location>
</feature>
<gene>
    <name evidence="7" type="ORF">CLG96_18155</name>
</gene>
<dbReference type="GO" id="GO:0005737">
    <property type="term" value="C:cytoplasm"/>
    <property type="evidence" value="ECO:0007669"/>
    <property type="project" value="TreeGrafter"/>
</dbReference>
<evidence type="ECO:0000259" key="5">
    <source>
        <dbReference type="Pfam" id="PF00251"/>
    </source>
</evidence>
<feature type="domain" description="Glycosyl hydrolase family 32 C-terminal" evidence="6">
    <location>
        <begin position="332"/>
        <end position="463"/>
    </location>
</feature>
<comment type="caution">
    <text evidence="7">The sequence shown here is derived from an EMBL/GenBank/DDBJ whole genome shotgun (WGS) entry which is preliminary data.</text>
</comment>
<sequence>MTEKIVALYGETHRPQIHFSPAENWINDPTGLVHYNGRYHLFYQHNPSDKIWGNMHWGHAVSTDLIHWEHRPVALRASPEGLGYIFSGSAVVDWNNSSGFQTGDHPPIVAIFTHSSRDNHQVQSLAYSLNGGDVWQMYRGNPVLDNPGIADFRDPKVIWDKARNQWVMVLAAHDMIKFYRSDNLINWEYCSDFGQDVGSHGGVWECPDLFPLDLPDAGGQKWILIVSLNPGAPNGGSGTQYFIGDFDGRSFHCDLPETLWMDYGPDNYAGVTWSDVPEQDGRRILIGWMNNWQYANALPTSPWRGAMTLPRELRLIRTDAGLRLSCAPLAELATLRRGNPITHRNVLIDEAYDLGNGAALGELLDISLQMDWPQQEAHDWSMHFLNGDDEELTLNFDMRSGQLCVDRTKASFRIGDVASFSSEIIAPIEIGGETSIGLRMIKDTSSLEIYLEDGRGLLTLNYFVESRLDRLEMRSGRDGHPIKLKAASINALTGIWD</sequence>
<keyword evidence="8" id="KW-1185">Reference proteome</keyword>
<dbReference type="InterPro" id="IPR013320">
    <property type="entry name" value="ConA-like_dom_sf"/>
</dbReference>
<dbReference type="InterPro" id="IPR001362">
    <property type="entry name" value="Glyco_hydro_32"/>
</dbReference>
<dbReference type="Pfam" id="PF08244">
    <property type="entry name" value="Glyco_hydro_32C"/>
    <property type="match status" value="1"/>
</dbReference>
<dbReference type="AlphaFoldDB" id="A0A2T5FTQ9"/>
<evidence type="ECO:0000256" key="1">
    <source>
        <dbReference type="ARBA" id="ARBA00009902"/>
    </source>
</evidence>
<dbReference type="RefSeq" id="WP_133175421.1">
    <property type="nucleotide sequence ID" value="NZ_NWBU01000018.1"/>
</dbReference>
<dbReference type="Gene3D" id="2.115.10.20">
    <property type="entry name" value="Glycosyl hydrolase domain, family 43"/>
    <property type="match status" value="1"/>
</dbReference>
<dbReference type="SUPFAM" id="SSF75005">
    <property type="entry name" value="Arabinanase/levansucrase/invertase"/>
    <property type="match status" value="1"/>
</dbReference>
<evidence type="ECO:0000313" key="8">
    <source>
        <dbReference type="Proteomes" id="UP000244162"/>
    </source>
</evidence>
<evidence type="ECO:0000256" key="3">
    <source>
        <dbReference type="ARBA" id="ARBA00023295"/>
    </source>
</evidence>
<dbReference type="PANTHER" id="PTHR42800:SF1">
    <property type="entry name" value="EXOINULINASE INUD (AFU_ORTHOLOGUE AFUA_5G00480)"/>
    <property type="match status" value="1"/>
</dbReference>
<keyword evidence="3 4" id="KW-0326">Glycosidase</keyword>
<keyword evidence="2 4" id="KW-0378">Hydrolase</keyword>
<name>A0A2T5FTQ9_9SPHN</name>
<dbReference type="InterPro" id="IPR013148">
    <property type="entry name" value="Glyco_hydro_32_N"/>
</dbReference>
<evidence type="ECO:0000256" key="4">
    <source>
        <dbReference type="RuleBase" id="RU362110"/>
    </source>
</evidence>
<dbReference type="InterPro" id="IPR023296">
    <property type="entry name" value="Glyco_hydro_beta-prop_sf"/>
</dbReference>
<dbReference type="InterPro" id="IPR013189">
    <property type="entry name" value="Glyco_hydro_32_C"/>
</dbReference>
<comment type="similarity">
    <text evidence="1 4">Belongs to the glycosyl hydrolase 32 family.</text>
</comment>
<dbReference type="PANTHER" id="PTHR42800">
    <property type="entry name" value="EXOINULINASE INUD (AFU_ORTHOLOGUE AFUA_5G00480)"/>
    <property type="match status" value="1"/>
</dbReference>
<dbReference type="Gene3D" id="2.60.120.560">
    <property type="entry name" value="Exo-inulinase, domain 1"/>
    <property type="match status" value="1"/>
</dbReference>
<evidence type="ECO:0000259" key="6">
    <source>
        <dbReference type="Pfam" id="PF08244"/>
    </source>
</evidence>
<reference evidence="7 8" key="1">
    <citation type="submission" date="2017-09" db="EMBL/GenBank/DDBJ databases">
        <title>Sphingomonas panjinensis sp.nov., isolated from oil-contaminated soil.</title>
        <authorList>
            <person name="Wang L."/>
            <person name="Chen L."/>
        </authorList>
    </citation>
    <scope>NUCLEOTIDE SEQUENCE [LARGE SCALE GENOMIC DNA]</scope>
    <source>
        <strain evidence="7 8">FW-11</strain>
    </source>
</reference>
<evidence type="ECO:0000313" key="7">
    <source>
        <dbReference type="EMBL" id="PTQ07460.1"/>
    </source>
</evidence>
<dbReference type="EMBL" id="NWBU01000018">
    <property type="protein sequence ID" value="PTQ07460.1"/>
    <property type="molecule type" value="Genomic_DNA"/>
</dbReference>
<evidence type="ECO:0000256" key="2">
    <source>
        <dbReference type="ARBA" id="ARBA00022801"/>
    </source>
</evidence>
<protein>
    <submittedName>
        <fullName evidence="7">Glycosyl hydrolase family 32</fullName>
    </submittedName>
</protein>
<proteinExistence type="inferred from homology"/>
<dbReference type="GO" id="GO:0005987">
    <property type="term" value="P:sucrose catabolic process"/>
    <property type="evidence" value="ECO:0007669"/>
    <property type="project" value="TreeGrafter"/>
</dbReference>
<dbReference type="SMART" id="SM00640">
    <property type="entry name" value="Glyco_32"/>
    <property type="match status" value="1"/>
</dbReference>
<dbReference type="Proteomes" id="UP000244162">
    <property type="component" value="Unassembled WGS sequence"/>
</dbReference>
<dbReference type="Pfam" id="PF00251">
    <property type="entry name" value="Glyco_hydro_32N"/>
    <property type="match status" value="1"/>
</dbReference>
<organism evidence="7 8">
    <name type="scientific">Sphingomonas oleivorans</name>
    <dbReference type="NCBI Taxonomy" id="1735121"/>
    <lineage>
        <taxon>Bacteria</taxon>
        <taxon>Pseudomonadati</taxon>
        <taxon>Pseudomonadota</taxon>
        <taxon>Alphaproteobacteria</taxon>
        <taxon>Sphingomonadales</taxon>
        <taxon>Sphingomonadaceae</taxon>
        <taxon>Sphingomonas</taxon>
    </lineage>
</organism>
<dbReference type="SUPFAM" id="SSF49899">
    <property type="entry name" value="Concanavalin A-like lectins/glucanases"/>
    <property type="match status" value="1"/>
</dbReference>
<dbReference type="OrthoDB" id="9801455at2"/>
<dbReference type="CDD" id="cd18622">
    <property type="entry name" value="GH32_Inu-like"/>
    <property type="match status" value="1"/>
</dbReference>